<evidence type="ECO:0000313" key="14">
    <source>
        <dbReference type="EMBL" id="TAI48580.1"/>
    </source>
</evidence>
<evidence type="ECO:0000256" key="2">
    <source>
        <dbReference type="ARBA" id="ARBA00006601"/>
    </source>
</evidence>
<feature type="binding site" evidence="12">
    <location>
        <position position="270"/>
    </location>
    <ligand>
        <name>NAD(+)</name>
        <dbReference type="ChEBI" id="CHEBI:57540"/>
    </ligand>
</feature>
<dbReference type="InterPro" id="IPR014027">
    <property type="entry name" value="UDP-Glc/GDP-Man_DH_C"/>
</dbReference>
<dbReference type="SUPFAM" id="SSF48179">
    <property type="entry name" value="6-phosphogluconate dehydrogenase C-terminal domain-like"/>
    <property type="match status" value="1"/>
</dbReference>
<feature type="domain" description="UDP-glucose/GDP-mannose dehydrogenase C-terminal" evidence="13">
    <location>
        <begin position="321"/>
        <end position="426"/>
    </location>
</feature>
<sequence>MRLTVIGTGYVGLVSGTCFAEMGNHVTCVDVDSKKIENLKNGIIPIYEPGLEAMVLRNTKNGTLHFSTDLSENLENCDIAFIAVGTPMGEDGSADLKYVLQVASDIGKNMVNPLIVVDKSTVPVGTADKVKAAISKELNERNVEVDFHVVSNPEFLKEGDAISDFMKPDRVVIGSDSEIATKKMRSLYSPFFHSSMDRLITMDVRSAEMTKYVANAMLATKISFMNEVANICELVDADVNKVRIGIGSDSRIGYSFIYPGSGYGGSCFPKDVKALKKTAEENGYFPKLIKAVEDVNDIQKLVIAKKVISRFGEDLTGKTFAVWGLAFKPGTDDMREAPAIYIIKELTKRGAIIKTYDPKAMDEARHFYLKDVPNVEYFDSKYETLSQADAMILLTEWKEFRSPDFEELKRHLKQPVIFDGRNQYNHEKISSLGFEYFQIGKK</sequence>
<reference evidence="14 15" key="1">
    <citation type="submission" date="2019-02" db="EMBL/GenBank/DDBJ databases">
        <title>Draft genome sequence of Muricauda sp. 176CP4-71.</title>
        <authorList>
            <person name="Park J.-S."/>
        </authorList>
    </citation>
    <scope>NUCLEOTIDE SEQUENCE [LARGE SCALE GENOMIC DNA]</scope>
    <source>
        <strain evidence="14 15">176CP4-71</strain>
    </source>
</reference>
<evidence type="ECO:0000259" key="13">
    <source>
        <dbReference type="SMART" id="SM00984"/>
    </source>
</evidence>
<accession>A0A4V2HSP9</accession>
<dbReference type="AlphaFoldDB" id="A0A4V2HSP9"/>
<feature type="binding site" evidence="12">
    <location>
        <position position="86"/>
    </location>
    <ligand>
        <name>NAD(+)</name>
        <dbReference type="ChEBI" id="CHEBI:57540"/>
    </ligand>
</feature>
<dbReference type="Gene3D" id="1.20.5.100">
    <property type="entry name" value="Cytochrome c1, transmembrane anchor, C-terminal"/>
    <property type="match status" value="1"/>
</dbReference>
<comment type="function">
    <text evidence="8">Catalyzes the conversion of UDP-glucose into UDP-glucuronate, one of the precursors of teichuronic acid.</text>
</comment>
<evidence type="ECO:0000256" key="12">
    <source>
        <dbReference type="PIRSR" id="PIRSR500134-3"/>
    </source>
</evidence>
<organism evidence="14 15">
    <name type="scientific">Flagellimonas allohymeniacidonis</name>
    <dbReference type="NCBI Taxonomy" id="2517819"/>
    <lineage>
        <taxon>Bacteria</taxon>
        <taxon>Pseudomonadati</taxon>
        <taxon>Bacteroidota</taxon>
        <taxon>Flavobacteriia</taxon>
        <taxon>Flavobacteriales</taxon>
        <taxon>Flavobacteriaceae</taxon>
        <taxon>Flagellimonas</taxon>
    </lineage>
</organism>
<feature type="binding site" evidence="12">
    <location>
        <position position="335"/>
    </location>
    <ligand>
        <name>NAD(+)</name>
        <dbReference type="ChEBI" id="CHEBI:57540"/>
    </ligand>
</feature>
<dbReference type="OrthoDB" id="9803238at2"/>
<evidence type="ECO:0000256" key="7">
    <source>
        <dbReference type="ARBA" id="ARBA00047473"/>
    </source>
</evidence>
<dbReference type="InterPro" id="IPR036291">
    <property type="entry name" value="NAD(P)-bd_dom_sf"/>
</dbReference>
<gene>
    <name evidence="14" type="ORF">EW142_01900</name>
</gene>
<feature type="binding site" evidence="12">
    <location>
        <position position="30"/>
    </location>
    <ligand>
        <name>NAD(+)</name>
        <dbReference type="ChEBI" id="CHEBI:57540"/>
    </ligand>
</feature>
<comment type="caution">
    <text evidence="14">The sequence shown here is derived from an EMBL/GenBank/DDBJ whole genome shotgun (WGS) entry which is preliminary data.</text>
</comment>
<dbReference type="InterPro" id="IPR028357">
    <property type="entry name" value="UDPglc_DH_bac"/>
</dbReference>
<feature type="binding site" evidence="11">
    <location>
        <position position="328"/>
    </location>
    <ligand>
        <name>substrate</name>
    </ligand>
</feature>
<evidence type="ECO:0000256" key="1">
    <source>
        <dbReference type="ARBA" id="ARBA00004701"/>
    </source>
</evidence>
<proteinExistence type="inferred from homology"/>
<dbReference type="EMBL" id="SGIU01000001">
    <property type="protein sequence ID" value="TAI48580.1"/>
    <property type="molecule type" value="Genomic_DNA"/>
</dbReference>
<dbReference type="GO" id="GO:0003979">
    <property type="term" value="F:UDP-glucose 6-dehydrogenase activity"/>
    <property type="evidence" value="ECO:0007669"/>
    <property type="project" value="UniProtKB-EC"/>
</dbReference>
<dbReference type="Proteomes" id="UP000291981">
    <property type="component" value="Unassembled WGS sequence"/>
</dbReference>
<feature type="binding site" evidence="11">
    <location>
        <position position="211"/>
    </location>
    <ligand>
        <name>substrate</name>
    </ligand>
</feature>
<feature type="binding site" evidence="12">
    <location>
        <position position="158"/>
    </location>
    <ligand>
        <name>NAD(+)</name>
        <dbReference type="ChEBI" id="CHEBI:57540"/>
    </ligand>
</feature>
<dbReference type="NCBIfam" id="TIGR03026">
    <property type="entry name" value="NDP-sugDHase"/>
    <property type="match status" value="1"/>
</dbReference>
<keyword evidence="15" id="KW-1185">Reference proteome</keyword>
<feature type="binding site" evidence="12">
    <location>
        <position position="35"/>
    </location>
    <ligand>
        <name>NAD(+)</name>
        <dbReference type="ChEBI" id="CHEBI:57540"/>
    </ligand>
</feature>
<evidence type="ECO:0000313" key="15">
    <source>
        <dbReference type="Proteomes" id="UP000291981"/>
    </source>
</evidence>
<evidence type="ECO:0000256" key="8">
    <source>
        <dbReference type="ARBA" id="ARBA00053241"/>
    </source>
</evidence>
<dbReference type="PIRSF" id="PIRSF000124">
    <property type="entry name" value="UDPglc_GDPman_dh"/>
    <property type="match status" value="1"/>
</dbReference>
<dbReference type="Pfam" id="PF03720">
    <property type="entry name" value="UDPG_MGDP_dh_C"/>
    <property type="match status" value="1"/>
</dbReference>
<dbReference type="FunFam" id="1.20.5.100:FF:000001">
    <property type="entry name" value="UDP-glucose 6-dehydrogenase"/>
    <property type="match status" value="1"/>
</dbReference>
<dbReference type="RefSeq" id="WP_130608870.1">
    <property type="nucleotide sequence ID" value="NZ_SGIU01000001.1"/>
</dbReference>
<feature type="binding site" evidence="11">
    <location>
        <begin position="256"/>
        <end position="260"/>
    </location>
    <ligand>
        <name>substrate</name>
    </ligand>
</feature>
<dbReference type="PIRSF" id="PIRSF500134">
    <property type="entry name" value="UDPglc_DH_bac"/>
    <property type="match status" value="1"/>
</dbReference>
<feature type="active site" description="Nucleophile" evidence="10">
    <location>
        <position position="267"/>
    </location>
</feature>
<evidence type="ECO:0000256" key="6">
    <source>
        <dbReference type="ARBA" id="ARBA00023027"/>
    </source>
</evidence>
<evidence type="ECO:0000256" key="9">
    <source>
        <dbReference type="PIRNR" id="PIRNR000124"/>
    </source>
</evidence>
<dbReference type="GO" id="GO:0051287">
    <property type="term" value="F:NAD binding"/>
    <property type="evidence" value="ECO:0007669"/>
    <property type="project" value="InterPro"/>
</dbReference>
<evidence type="ECO:0000256" key="10">
    <source>
        <dbReference type="PIRSR" id="PIRSR500134-1"/>
    </source>
</evidence>
<comment type="similarity">
    <text evidence="2 9">Belongs to the UDP-glucose/GDP-mannose dehydrogenase family.</text>
</comment>
<comment type="pathway">
    <text evidence="1">Nucleotide-sugar biosynthesis; UDP-alpha-D-glucuronate biosynthesis; UDP-alpha-D-glucuronate from UDP-alpha-D-glucose: step 1/1.</text>
</comment>
<evidence type="ECO:0000256" key="3">
    <source>
        <dbReference type="ARBA" id="ARBA00012954"/>
    </source>
</evidence>
<dbReference type="InterPro" id="IPR001732">
    <property type="entry name" value="UDP-Glc/GDP-Man_DH_N"/>
</dbReference>
<comment type="catalytic activity">
    <reaction evidence="7 9">
        <text>UDP-alpha-D-glucose + 2 NAD(+) + H2O = UDP-alpha-D-glucuronate + 2 NADH + 3 H(+)</text>
        <dbReference type="Rhea" id="RHEA:23596"/>
        <dbReference type="ChEBI" id="CHEBI:15377"/>
        <dbReference type="ChEBI" id="CHEBI:15378"/>
        <dbReference type="ChEBI" id="CHEBI:57540"/>
        <dbReference type="ChEBI" id="CHEBI:57945"/>
        <dbReference type="ChEBI" id="CHEBI:58052"/>
        <dbReference type="ChEBI" id="CHEBI:58885"/>
        <dbReference type="EC" id="1.1.1.22"/>
    </reaction>
</comment>
<dbReference type="SUPFAM" id="SSF51735">
    <property type="entry name" value="NAD(P)-binding Rossmann-fold domains"/>
    <property type="match status" value="1"/>
</dbReference>
<name>A0A4V2HSP9_9FLAO</name>
<dbReference type="Pfam" id="PF03721">
    <property type="entry name" value="UDPG_MGDP_dh_N"/>
    <property type="match status" value="1"/>
</dbReference>
<protein>
    <recommendedName>
        <fullName evidence="4 9">UDP-glucose 6-dehydrogenase</fullName>
        <ecNumber evidence="3 9">1.1.1.22</ecNumber>
    </recommendedName>
</protein>
<dbReference type="Pfam" id="PF00984">
    <property type="entry name" value="UDPG_MGDP_dh"/>
    <property type="match status" value="1"/>
</dbReference>
<dbReference type="SMART" id="SM00984">
    <property type="entry name" value="UDPG_MGDP_dh_C"/>
    <property type="match status" value="1"/>
</dbReference>
<evidence type="ECO:0000256" key="5">
    <source>
        <dbReference type="ARBA" id="ARBA00023002"/>
    </source>
</evidence>
<dbReference type="InterPro" id="IPR008927">
    <property type="entry name" value="6-PGluconate_DH-like_C_sf"/>
</dbReference>
<dbReference type="GO" id="GO:0006065">
    <property type="term" value="P:UDP-glucuronate biosynthetic process"/>
    <property type="evidence" value="ECO:0007669"/>
    <property type="project" value="UniProtKB-UniPathway"/>
</dbReference>
<dbReference type="InterPro" id="IPR036220">
    <property type="entry name" value="UDP-Glc/GDP-Man_DH_C_sf"/>
</dbReference>
<keyword evidence="6 9" id="KW-0520">NAD</keyword>
<feature type="binding site" evidence="12">
    <location>
        <position position="121"/>
    </location>
    <ligand>
        <name>NAD(+)</name>
        <dbReference type="ChEBI" id="CHEBI:57540"/>
    </ligand>
</feature>
<dbReference type="Gene3D" id="3.40.50.720">
    <property type="entry name" value="NAD(P)-binding Rossmann-like Domain"/>
    <property type="match status" value="2"/>
</dbReference>
<dbReference type="SUPFAM" id="SSF52413">
    <property type="entry name" value="UDP-glucose/GDP-mannose dehydrogenase C-terminal domain"/>
    <property type="match status" value="1"/>
</dbReference>
<dbReference type="UniPathway" id="UPA00038">
    <property type="reaction ID" value="UER00491"/>
</dbReference>
<dbReference type="PANTHER" id="PTHR43750">
    <property type="entry name" value="UDP-GLUCOSE 6-DEHYDROGENASE TUAD"/>
    <property type="match status" value="1"/>
</dbReference>
<dbReference type="EC" id="1.1.1.22" evidence="3 9"/>
<evidence type="ECO:0000256" key="11">
    <source>
        <dbReference type="PIRSR" id="PIRSR500134-2"/>
    </source>
</evidence>
<feature type="binding site" evidence="11">
    <location>
        <begin position="155"/>
        <end position="158"/>
    </location>
    <ligand>
        <name>substrate</name>
    </ligand>
</feature>
<evidence type="ECO:0000256" key="4">
    <source>
        <dbReference type="ARBA" id="ARBA00015132"/>
    </source>
</evidence>
<dbReference type="InterPro" id="IPR017476">
    <property type="entry name" value="UDP-Glc/GDP-Man"/>
</dbReference>
<feature type="binding site" evidence="11">
    <location>
        <position position="264"/>
    </location>
    <ligand>
        <name>substrate</name>
    </ligand>
</feature>
<dbReference type="PANTHER" id="PTHR43750:SF3">
    <property type="entry name" value="UDP-GLUCOSE 6-DEHYDROGENASE TUAD"/>
    <property type="match status" value="1"/>
</dbReference>
<dbReference type="InterPro" id="IPR014026">
    <property type="entry name" value="UDP-Glc/GDP-Man_DH_dimer"/>
</dbReference>
<dbReference type="GO" id="GO:0000271">
    <property type="term" value="P:polysaccharide biosynthetic process"/>
    <property type="evidence" value="ECO:0007669"/>
    <property type="project" value="InterPro"/>
</dbReference>
<keyword evidence="5 9" id="KW-0560">Oxidoreductase</keyword>